<dbReference type="FunFam" id="3.40.50.2000:FF:000020">
    <property type="entry name" value="Glycosyltransferase"/>
    <property type="match status" value="1"/>
</dbReference>
<dbReference type="STRING" id="106549.A0A540LZP0"/>
<keyword evidence="3 4" id="KW-0808">Transferase</keyword>
<name>A0A540LZP0_MALBA</name>
<dbReference type="PANTHER" id="PTHR48048:SF20">
    <property type="entry name" value="GLYCOSYLTRANSFERASE"/>
    <property type="match status" value="1"/>
</dbReference>
<dbReference type="Gene3D" id="3.40.50.2000">
    <property type="entry name" value="Glycogen Phosphorylase B"/>
    <property type="match status" value="2"/>
</dbReference>
<feature type="signal peptide" evidence="6">
    <location>
        <begin position="1"/>
        <end position="22"/>
    </location>
</feature>
<accession>A0A540LZP0</accession>
<feature type="chain" id="PRO_5021754381" description="Glycosyltransferase" evidence="6">
    <location>
        <begin position="23"/>
        <end position="559"/>
    </location>
</feature>
<dbReference type="EC" id="2.4.1.-" evidence="5"/>
<evidence type="ECO:0000313" key="8">
    <source>
        <dbReference type="Proteomes" id="UP000315295"/>
    </source>
</evidence>
<evidence type="ECO:0000256" key="4">
    <source>
        <dbReference type="RuleBase" id="RU003718"/>
    </source>
</evidence>
<protein>
    <recommendedName>
        <fullName evidence="5">Glycosyltransferase</fullName>
        <ecNumber evidence="5">2.4.1.-</ecNumber>
    </recommendedName>
</protein>
<dbReference type="InterPro" id="IPR002213">
    <property type="entry name" value="UDP_glucos_trans"/>
</dbReference>
<dbReference type="InterPro" id="IPR050481">
    <property type="entry name" value="UDP-glycosyltransf_plant"/>
</dbReference>
<sequence>MVHFHVVLIDFCLLLTIWFNESMRRLDESMRRLPILYSVEFAFKSNQISNLPNSVEFSLKSNQIISAENTTHKSAAAAAMGDVIVLYAAPGMGHVISMVELGKLILHRYGPHKFSITILYTCGSFFDTPSIPAYIRRISHSHPSISFRQFPRVTNKITQNISGTAIVVDFVRQNDPHVRRALQDISKSAVVRAFIIDLVCTSAMTISKEFDIPTYYFYTSGAAALGAFLYFPKIHEQTTQSFKDLTDTVIEFPGRKSPLKAIHMVEPLLDRDDPAYWDFLSFCSDLPKSKGIIVNTFEELEPPAVLHAIAEGLCVPDGPTPPVYYVGPLIDEEKVSGNDAAAAEEDCLSWLDKQPSRSVVFLCFGSRGSLPAIQLKEIAKALEASGQRFLWVVKKPPVDEKTKQVLGIDDFELEGVLPEGFLERTKDRGMVVKSWAPQAEVLKKESVGGFVTHCGWNSVLEAVVAGVPMIAWPLYAEQHLNRNVMATDMEIAIAVEQRDEEDGFVSGEELERRVRELMESEEGRVLRERSKKIGEMAMAALGENGSSTRNLVNFVNSFT</sequence>
<comment type="similarity">
    <text evidence="1 4">Belongs to the UDP-glycosyltransferase family.</text>
</comment>
<evidence type="ECO:0000256" key="2">
    <source>
        <dbReference type="ARBA" id="ARBA00022676"/>
    </source>
</evidence>
<keyword evidence="6" id="KW-0732">Signal</keyword>
<keyword evidence="8" id="KW-1185">Reference proteome</keyword>
<gene>
    <name evidence="7" type="ORF">C1H46_022470</name>
</gene>
<keyword evidence="2 4" id="KW-0328">Glycosyltransferase</keyword>
<dbReference type="FunFam" id="3.40.50.2000:FF:000095">
    <property type="entry name" value="Glycosyltransferase"/>
    <property type="match status" value="1"/>
</dbReference>
<dbReference type="Proteomes" id="UP000315295">
    <property type="component" value="Unassembled WGS sequence"/>
</dbReference>
<dbReference type="EMBL" id="VIEB01000405">
    <property type="protein sequence ID" value="TQD91954.1"/>
    <property type="molecule type" value="Genomic_DNA"/>
</dbReference>
<proteinExistence type="inferred from homology"/>
<reference evidence="7 8" key="1">
    <citation type="journal article" date="2019" name="G3 (Bethesda)">
        <title>Sequencing of a Wild Apple (Malus baccata) Genome Unravels the Differences Between Cultivated and Wild Apple Species Regarding Disease Resistance and Cold Tolerance.</title>
        <authorList>
            <person name="Chen X."/>
        </authorList>
    </citation>
    <scope>NUCLEOTIDE SEQUENCE [LARGE SCALE GENOMIC DNA]</scope>
    <source>
        <strain evidence="8">cv. Shandingzi</strain>
        <tissue evidence="7">Leaves</tissue>
    </source>
</reference>
<dbReference type="PANTHER" id="PTHR48048">
    <property type="entry name" value="GLYCOSYLTRANSFERASE"/>
    <property type="match status" value="1"/>
</dbReference>
<dbReference type="Pfam" id="PF00201">
    <property type="entry name" value="UDPGT"/>
    <property type="match status" value="1"/>
</dbReference>
<dbReference type="GO" id="GO:0035251">
    <property type="term" value="F:UDP-glucosyltransferase activity"/>
    <property type="evidence" value="ECO:0007669"/>
    <property type="project" value="InterPro"/>
</dbReference>
<comment type="caution">
    <text evidence="7">The sequence shown here is derived from an EMBL/GenBank/DDBJ whole genome shotgun (WGS) entry which is preliminary data.</text>
</comment>
<dbReference type="CDD" id="cd03784">
    <property type="entry name" value="GT1_Gtf-like"/>
    <property type="match status" value="1"/>
</dbReference>
<dbReference type="SUPFAM" id="SSF53756">
    <property type="entry name" value="UDP-Glycosyltransferase/glycogen phosphorylase"/>
    <property type="match status" value="1"/>
</dbReference>
<dbReference type="PROSITE" id="PS00375">
    <property type="entry name" value="UDPGT"/>
    <property type="match status" value="1"/>
</dbReference>
<evidence type="ECO:0000256" key="3">
    <source>
        <dbReference type="ARBA" id="ARBA00022679"/>
    </source>
</evidence>
<evidence type="ECO:0000256" key="1">
    <source>
        <dbReference type="ARBA" id="ARBA00009995"/>
    </source>
</evidence>
<evidence type="ECO:0000256" key="6">
    <source>
        <dbReference type="SAM" id="SignalP"/>
    </source>
</evidence>
<evidence type="ECO:0000313" key="7">
    <source>
        <dbReference type="EMBL" id="TQD91954.1"/>
    </source>
</evidence>
<dbReference type="InterPro" id="IPR035595">
    <property type="entry name" value="UDP_glycos_trans_CS"/>
</dbReference>
<organism evidence="7 8">
    <name type="scientific">Malus baccata</name>
    <name type="common">Siberian crab apple</name>
    <name type="synonym">Pyrus baccata</name>
    <dbReference type="NCBI Taxonomy" id="106549"/>
    <lineage>
        <taxon>Eukaryota</taxon>
        <taxon>Viridiplantae</taxon>
        <taxon>Streptophyta</taxon>
        <taxon>Embryophyta</taxon>
        <taxon>Tracheophyta</taxon>
        <taxon>Spermatophyta</taxon>
        <taxon>Magnoliopsida</taxon>
        <taxon>eudicotyledons</taxon>
        <taxon>Gunneridae</taxon>
        <taxon>Pentapetalae</taxon>
        <taxon>rosids</taxon>
        <taxon>fabids</taxon>
        <taxon>Rosales</taxon>
        <taxon>Rosaceae</taxon>
        <taxon>Amygdaloideae</taxon>
        <taxon>Maleae</taxon>
        <taxon>Malus</taxon>
    </lineage>
</organism>
<evidence type="ECO:0000256" key="5">
    <source>
        <dbReference type="RuleBase" id="RU362057"/>
    </source>
</evidence>
<dbReference type="AlphaFoldDB" id="A0A540LZP0"/>